<organism evidence="1 2">
    <name type="scientific">Denticeps clupeoides</name>
    <name type="common">denticle herring</name>
    <dbReference type="NCBI Taxonomy" id="299321"/>
    <lineage>
        <taxon>Eukaryota</taxon>
        <taxon>Metazoa</taxon>
        <taxon>Chordata</taxon>
        <taxon>Craniata</taxon>
        <taxon>Vertebrata</taxon>
        <taxon>Euteleostomi</taxon>
        <taxon>Actinopterygii</taxon>
        <taxon>Neopterygii</taxon>
        <taxon>Teleostei</taxon>
        <taxon>Clupei</taxon>
        <taxon>Clupeiformes</taxon>
        <taxon>Denticipitoidei</taxon>
        <taxon>Denticipitidae</taxon>
        <taxon>Denticeps</taxon>
    </lineage>
</organism>
<reference evidence="1" key="3">
    <citation type="submission" date="2025-09" db="UniProtKB">
        <authorList>
            <consortium name="Ensembl"/>
        </authorList>
    </citation>
    <scope>IDENTIFICATION</scope>
</reference>
<dbReference type="Ensembl" id="ENSDCDT00010019796.1">
    <property type="protein sequence ID" value="ENSDCDP00010018713.1"/>
    <property type="gene ID" value="ENSDCDG00010008467.1"/>
</dbReference>
<evidence type="ECO:0000313" key="2">
    <source>
        <dbReference type="Proteomes" id="UP000694580"/>
    </source>
</evidence>
<dbReference type="Proteomes" id="UP000694580">
    <property type="component" value="Chromosome 7"/>
</dbReference>
<evidence type="ECO:0000313" key="1">
    <source>
        <dbReference type="Ensembl" id="ENSDCDP00010018713.1"/>
    </source>
</evidence>
<name>A0AAY4BCN5_9TELE</name>
<dbReference type="GeneTree" id="ENSGT00990000204633"/>
<protein>
    <submittedName>
        <fullName evidence="1">Uncharacterized protein</fullName>
    </submittedName>
</protein>
<reference evidence="1 2" key="1">
    <citation type="submission" date="2020-06" db="EMBL/GenBank/DDBJ databases">
        <authorList>
            <consortium name="Wellcome Sanger Institute Data Sharing"/>
        </authorList>
    </citation>
    <scope>NUCLEOTIDE SEQUENCE [LARGE SCALE GENOMIC DNA]</scope>
</reference>
<accession>A0AAY4BCN5</accession>
<keyword evidence="2" id="KW-1185">Reference proteome</keyword>
<reference evidence="1" key="2">
    <citation type="submission" date="2025-08" db="UniProtKB">
        <authorList>
            <consortium name="Ensembl"/>
        </authorList>
    </citation>
    <scope>IDENTIFICATION</scope>
</reference>
<proteinExistence type="predicted"/>
<sequence>MPGSNAGHLTQALMSFSGQLLGVPAILGYPTLETMTLGDTNDINHLILAEDRRHRHLLLQPLPRPVHFLCHRTTIQLHFHHMGLLLSEAQHVDDDADDGALLFACLILPLLTVLREGLLFTSLPVFVESPFTFITHTLDGPDVSNNPHHYHRGCLNDGHRLHLFSGLTHARAMDLPQGVCHASLIPKESSKMDRFTGVIFRPTAHFPPVLTAAPAWQESHVPMTRGMELTMRLLKVHKDQTFPRKNT</sequence>
<dbReference type="AlphaFoldDB" id="A0AAY4BCN5"/>